<comment type="caution">
    <text evidence="2">The sequence shown here is derived from an EMBL/GenBank/DDBJ whole genome shotgun (WGS) entry which is preliminary data.</text>
</comment>
<sequence length="214" mass="23448">MMNVITSAATHWCRVGGTFVFLDLSRDRYFMLEQSAADRFSRIVAGAQEEGDNDWLAARGLHHLAPPVDQSSSERIAPTSSVLEEPNLERASAVETARSVWVLALAQRHVRKLALMEILPNLLHGVPVAPHVQRSDARQVAAAFKRARHYFSGMDECLSRGVAMRRVLAGKGCEARLVIGVTLPFAAHCWVQLGSAVLTDPLDVVTPYTPILVA</sequence>
<dbReference type="AlphaFoldDB" id="A0A7X6B8C6"/>
<evidence type="ECO:0000313" key="2">
    <source>
        <dbReference type="EMBL" id="NJB88622.1"/>
    </source>
</evidence>
<dbReference type="NCBIfam" id="NF033537">
    <property type="entry name" value="lasso_biosyn_B2"/>
    <property type="match status" value="1"/>
</dbReference>
<gene>
    <name evidence="2" type="ORF">GGR90_000774</name>
</gene>
<organism evidence="2 3">
    <name type="scientific">Sphingopyxis italica</name>
    <dbReference type="NCBI Taxonomy" id="1129133"/>
    <lineage>
        <taxon>Bacteria</taxon>
        <taxon>Pseudomonadati</taxon>
        <taxon>Pseudomonadota</taxon>
        <taxon>Alphaproteobacteria</taxon>
        <taxon>Sphingomonadales</taxon>
        <taxon>Sphingomonadaceae</taxon>
        <taxon>Sphingopyxis</taxon>
    </lineage>
</organism>
<dbReference type="EMBL" id="JAATIT010000001">
    <property type="protein sequence ID" value="NJB88622.1"/>
    <property type="molecule type" value="Genomic_DNA"/>
</dbReference>
<evidence type="ECO:0000313" key="3">
    <source>
        <dbReference type="Proteomes" id="UP000535078"/>
    </source>
</evidence>
<accession>A0A7X6B8C6</accession>
<feature type="domain" description="Microcin J25-processing protein McjB C-terminal" evidence="1">
    <location>
        <begin position="105"/>
        <end position="212"/>
    </location>
</feature>
<reference evidence="2 3" key="1">
    <citation type="submission" date="2020-03" db="EMBL/GenBank/DDBJ databases">
        <title>Genomic Encyclopedia of Type Strains, Phase IV (KMG-IV): sequencing the most valuable type-strain genomes for metagenomic binning, comparative biology and taxonomic classification.</title>
        <authorList>
            <person name="Goeker M."/>
        </authorList>
    </citation>
    <scope>NUCLEOTIDE SEQUENCE [LARGE SCALE GENOMIC DNA]</scope>
    <source>
        <strain evidence="2 3">DSM 25229</strain>
    </source>
</reference>
<evidence type="ECO:0000259" key="1">
    <source>
        <dbReference type="Pfam" id="PF13471"/>
    </source>
</evidence>
<dbReference type="Proteomes" id="UP000535078">
    <property type="component" value="Unassembled WGS sequence"/>
</dbReference>
<keyword evidence="3" id="KW-1185">Reference proteome</keyword>
<name>A0A7X6B8C6_9SPHN</name>
<dbReference type="RefSeq" id="WP_082656048.1">
    <property type="nucleotide sequence ID" value="NZ_JAATIT010000001.1"/>
</dbReference>
<dbReference type="InterPro" id="IPR053521">
    <property type="entry name" value="McjB-like"/>
</dbReference>
<dbReference type="InterPro" id="IPR032708">
    <property type="entry name" value="McjB_C"/>
</dbReference>
<protein>
    <recommendedName>
        <fullName evidence="1">Microcin J25-processing protein McjB C-terminal domain-containing protein</fullName>
    </recommendedName>
</protein>
<proteinExistence type="predicted"/>
<dbReference type="Pfam" id="PF13471">
    <property type="entry name" value="Transglut_core3"/>
    <property type="match status" value="1"/>
</dbReference>